<keyword evidence="1" id="KW-0472">Membrane</keyword>
<evidence type="ECO:0000256" key="1">
    <source>
        <dbReference type="SAM" id="Phobius"/>
    </source>
</evidence>
<gene>
    <name evidence="2" type="ORF">LCGC14_2458790</name>
</gene>
<reference evidence="2" key="1">
    <citation type="journal article" date="2015" name="Nature">
        <title>Complex archaea that bridge the gap between prokaryotes and eukaryotes.</title>
        <authorList>
            <person name="Spang A."/>
            <person name="Saw J.H."/>
            <person name="Jorgensen S.L."/>
            <person name="Zaremba-Niedzwiedzka K."/>
            <person name="Martijn J."/>
            <person name="Lind A.E."/>
            <person name="van Eijk R."/>
            <person name="Schleper C."/>
            <person name="Guy L."/>
            <person name="Ettema T.J."/>
        </authorList>
    </citation>
    <scope>NUCLEOTIDE SEQUENCE</scope>
</reference>
<name>A0A0F9DR19_9ZZZZ</name>
<sequence>LEQTNIGLFVVSLGLGVAFFGVPDVAGSDPLDVANALLVAATSLVGAAALSYNILLKKVLRPIE</sequence>
<feature type="transmembrane region" description="Helical" evidence="1">
    <location>
        <begin position="7"/>
        <end position="27"/>
    </location>
</feature>
<comment type="caution">
    <text evidence="2">The sequence shown here is derived from an EMBL/GenBank/DDBJ whole genome shotgun (WGS) entry which is preliminary data.</text>
</comment>
<evidence type="ECO:0000313" key="2">
    <source>
        <dbReference type="EMBL" id="KKL20101.1"/>
    </source>
</evidence>
<proteinExistence type="predicted"/>
<keyword evidence="1" id="KW-0812">Transmembrane</keyword>
<dbReference type="EMBL" id="LAZR01038228">
    <property type="protein sequence ID" value="KKL20101.1"/>
    <property type="molecule type" value="Genomic_DNA"/>
</dbReference>
<feature type="transmembrane region" description="Helical" evidence="1">
    <location>
        <begin position="33"/>
        <end position="55"/>
    </location>
</feature>
<keyword evidence="1" id="KW-1133">Transmembrane helix</keyword>
<dbReference type="AlphaFoldDB" id="A0A0F9DR19"/>
<accession>A0A0F9DR19</accession>
<feature type="non-terminal residue" evidence="2">
    <location>
        <position position="1"/>
    </location>
</feature>
<organism evidence="2">
    <name type="scientific">marine sediment metagenome</name>
    <dbReference type="NCBI Taxonomy" id="412755"/>
    <lineage>
        <taxon>unclassified sequences</taxon>
        <taxon>metagenomes</taxon>
        <taxon>ecological metagenomes</taxon>
    </lineage>
</organism>
<protein>
    <submittedName>
        <fullName evidence="2">Uncharacterized protein</fullName>
    </submittedName>
</protein>